<organism evidence="3">
    <name type="scientific">marine sediment metagenome</name>
    <dbReference type="NCBI Taxonomy" id="412755"/>
    <lineage>
        <taxon>unclassified sequences</taxon>
        <taxon>metagenomes</taxon>
        <taxon>ecological metagenomes</taxon>
    </lineage>
</organism>
<dbReference type="InterPro" id="IPR004360">
    <property type="entry name" value="Glyas_Fos-R_dOase_dom"/>
</dbReference>
<dbReference type="GO" id="GO:0046491">
    <property type="term" value="P:L-methylmalonyl-CoA metabolic process"/>
    <property type="evidence" value="ECO:0007669"/>
    <property type="project" value="TreeGrafter"/>
</dbReference>
<dbReference type="PROSITE" id="PS00934">
    <property type="entry name" value="GLYOXALASE_I_1"/>
    <property type="match status" value="1"/>
</dbReference>
<evidence type="ECO:0000313" key="3">
    <source>
        <dbReference type="EMBL" id="GAH86516.1"/>
    </source>
</evidence>
<accession>X1IVS2</accession>
<dbReference type="InterPro" id="IPR018146">
    <property type="entry name" value="Glyoxalase_1_CS"/>
</dbReference>
<reference evidence="3" key="1">
    <citation type="journal article" date="2014" name="Front. Microbiol.">
        <title>High frequency of phylogenetically diverse reductive dehalogenase-homologous genes in deep subseafloor sedimentary metagenomes.</title>
        <authorList>
            <person name="Kawai M."/>
            <person name="Futagami T."/>
            <person name="Toyoda A."/>
            <person name="Takaki Y."/>
            <person name="Nishi S."/>
            <person name="Hori S."/>
            <person name="Arai W."/>
            <person name="Tsubouchi T."/>
            <person name="Morono Y."/>
            <person name="Uchiyama I."/>
            <person name="Ito T."/>
            <person name="Fujiyama A."/>
            <person name="Inagaki F."/>
            <person name="Takami H."/>
        </authorList>
    </citation>
    <scope>NUCLEOTIDE SEQUENCE</scope>
    <source>
        <strain evidence="3">Expedition CK06-06</strain>
    </source>
</reference>
<comment type="caution">
    <text evidence="3">The sequence shown here is derived from an EMBL/GenBank/DDBJ whole genome shotgun (WGS) entry which is preliminary data.</text>
</comment>
<name>X1IVS2_9ZZZZ</name>
<evidence type="ECO:0000259" key="2">
    <source>
        <dbReference type="PROSITE" id="PS51819"/>
    </source>
</evidence>
<dbReference type="AlphaFoldDB" id="X1IVS2"/>
<protein>
    <recommendedName>
        <fullName evidence="2">VOC domain-containing protein</fullName>
    </recommendedName>
</protein>
<dbReference type="GO" id="GO:0004493">
    <property type="term" value="F:methylmalonyl-CoA epimerase activity"/>
    <property type="evidence" value="ECO:0007669"/>
    <property type="project" value="TreeGrafter"/>
</dbReference>
<proteinExistence type="predicted"/>
<dbReference type="PANTHER" id="PTHR43048:SF3">
    <property type="entry name" value="METHYLMALONYL-COA EPIMERASE, MITOCHONDRIAL"/>
    <property type="match status" value="1"/>
</dbReference>
<feature type="non-terminal residue" evidence="3">
    <location>
        <position position="1"/>
    </location>
</feature>
<dbReference type="PROSITE" id="PS51819">
    <property type="entry name" value="VOC"/>
    <property type="match status" value="1"/>
</dbReference>
<gene>
    <name evidence="3" type="ORF">S03H2_63640</name>
</gene>
<dbReference type="SUPFAM" id="SSF54593">
    <property type="entry name" value="Glyoxalase/Bleomycin resistance protein/Dihydroxybiphenyl dioxygenase"/>
    <property type="match status" value="1"/>
</dbReference>
<dbReference type="GO" id="GO:0046872">
    <property type="term" value="F:metal ion binding"/>
    <property type="evidence" value="ECO:0007669"/>
    <property type="project" value="UniProtKB-KW"/>
</dbReference>
<keyword evidence="1" id="KW-0479">Metal-binding</keyword>
<feature type="domain" description="VOC" evidence="2">
    <location>
        <begin position="1"/>
        <end position="137"/>
    </location>
</feature>
<dbReference type="InterPro" id="IPR037523">
    <property type="entry name" value="VOC_core"/>
</dbReference>
<dbReference type="Gene3D" id="3.10.180.10">
    <property type="entry name" value="2,3-Dihydroxybiphenyl 1,2-Dioxygenase, domain 1"/>
    <property type="match status" value="1"/>
</dbReference>
<dbReference type="GO" id="GO:0004462">
    <property type="term" value="F:lactoylglutathione lyase activity"/>
    <property type="evidence" value="ECO:0007669"/>
    <property type="project" value="InterPro"/>
</dbReference>
<dbReference type="Pfam" id="PF00903">
    <property type="entry name" value="Glyoxalase"/>
    <property type="match status" value="1"/>
</dbReference>
<evidence type="ECO:0000256" key="1">
    <source>
        <dbReference type="ARBA" id="ARBA00022723"/>
    </source>
</evidence>
<dbReference type="PANTHER" id="PTHR43048">
    <property type="entry name" value="METHYLMALONYL-COA EPIMERASE"/>
    <property type="match status" value="1"/>
</dbReference>
<dbReference type="InterPro" id="IPR029068">
    <property type="entry name" value="Glyas_Bleomycin-R_OHBP_Dase"/>
</dbReference>
<sequence>WHHVAISVKDLDRALKFYRDLLGFEVDWEKDHYSGEAMSTVVGLPNADAHIVMLKGYGARLELFKYHTPAGEECGSKRQCDFGLIHLALSVKNIHQLYERLSKAGVRFNCPPQNLRPGVWATYMKDPEGVTIEMVEYQ</sequence>
<dbReference type="EMBL" id="BARU01041256">
    <property type="protein sequence ID" value="GAH86516.1"/>
    <property type="molecule type" value="Genomic_DNA"/>
</dbReference>
<dbReference type="InterPro" id="IPR051785">
    <property type="entry name" value="MMCE/EMCE_epimerase"/>
</dbReference>